<dbReference type="SUPFAM" id="SSF48371">
    <property type="entry name" value="ARM repeat"/>
    <property type="match status" value="1"/>
</dbReference>
<dbReference type="GO" id="GO:0051082">
    <property type="term" value="F:unfolded protein binding"/>
    <property type="evidence" value="ECO:0007669"/>
    <property type="project" value="InterPro"/>
</dbReference>
<evidence type="ECO:0000313" key="4">
    <source>
        <dbReference type="EMBL" id="KAF4743448.1"/>
    </source>
</evidence>
<evidence type="ECO:0000259" key="3">
    <source>
        <dbReference type="PROSITE" id="PS50076"/>
    </source>
</evidence>
<dbReference type="PRINTS" id="PR00625">
    <property type="entry name" value="JDOMAIN"/>
</dbReference>
<dbReference type="SUPFAM" id="SSF46565">
    <property type="entry name" value="Chaperone J-domain"/>
    <property type="match status" value="1"/>
</dbReference>
<dbReference type="Pfam" id="PF00226">
    <property type="entry name" value="DnaJ"/>
    <property type="match status" value="1"/>
</dbReference>
<organism evidence="4 5">
    <name type="scientific">Perkinsus olseni</name>
    <name type="common">Perkinsus atlanticus</name>
    <dbReference type="NCBI Taxonomy" id="32597"/>
    <lineage>
        <taxon>Eukaryota</taxon>
        <taxon>Sar</taxon>
        <taxon>Alveolata</taxon>
        <taxon>Perkinsozoa</taxon>
        <taxon>Perkinsea</taxon>
        <taxon>Perkinsida</taxon>
        <taxon>Perkinsidae</taxon>
        <taxon>Perkinsus</taxon>
    </lineage>
</organism>
<sequence>MRFAITILIHILLLPDDVAAKAMAKIKEAMQRVSTETSKIRASIRRSTGSDVSQEGQPRRRLSSDPIRQIACPIDGSTKGAQLVLNDNGVNDSSIFYRSTLCKKESTRTWLNTVMLIKDVERILKLKKKWEICAELQMHFRIYHKELGAAMADAKACDKALRCALQGGPKDMVCVVYYAEDSANRTITYAEKVFLKEPEPKIHANRTSTYVTHLEDDFNASYVKDCSFLGKPTIYRCEALGVKYAYELKDWTSHTWTTGRHSPHASAAILRQRKRFRFRQFELLRQQHMIRLLLPLLRQEYLRQLASTQTREVIDTLIDDLIDEGTKDDELTTVWRSRYFFRILPRRVARVTEFGSRSSCPLLSGIVGLGVNALDLDEVVEAAEVSVTLDLSGWLNTSTVLQGRIALFLASVVRDVDRLQNIVTVTASTRVRIKAAETLIRGLYAKGDKERLSKVTKDLIFTQAPHLKKCIINTILGDDMQGLADAIIDAVLASYGPHLATQLLPACSEAIVCRLLPVVVPRPGPTSRKLILRYPQAMFDFITTSNTGEALAVEYHAEIEYFIRHRINAEPKALSLVMAYMDAMLEAGKGTTAYWLVDRGIMPILSLLMESGHSNEVIKWLKEKNHGRQLSYKDDPWNLSFNAARDWPVEALVRDLGREETFELLSEVVSMEYMHTLTRRVSNNKQLRYELTAYMWHKAVVADIPLGRIPTLDVCIALKGQLDLLGEVAIDCYKYYSDSKQFPDEDQRLAYVEYMPGSEADTVLADRLKSSDTSKRVWAYKNRLQQALHYDKKEHRLPQVLQRTVKEIANEQNPVRGDVMTTLRSLPVPPLCEPKSKDPHAVVEAIDALVASLNRSKEQIKGSPIAREGQALISNIIRSAPLDSELYMTWENKMMEAFDRLITDDRSNSCSVIDDGFLTNITGIRKQTVERILHHLSGFLQDIHRRKDRLTKDLIQDLRVIFRLVGRCGGKGGGGLRLPVIRPIVEDIVENPEKYTFRPRHPMGVIDMLIEIQSNLVQALEVRPWTKEKEQWLWKIVTARPNLLTDNDQMFRLARRKLPSMFTKFANGGTATGGEKCEKLQPPRCCRGFSGGVYRKGDLDLSWWTDAEVEVIDRMVEEELSNGDNSKRLSYRTKHHKLQSLLRTTKPAYFVKNIQGSLHTVAAGDKKDDQQQQEEDDALALMEVDMKLLSSMDTVDAESAKVFFTPELLTSDAARTAPFCLSRIASTTFTEDQFFNNFIGSTFRSTSQTGIKLTVHKELCRAAAAFGSINRRQYWLKYRLFTRDGTRKHVHKDIVQAIGSAFIHNILWCPDWQVLEVCIDMSKEVPDALKKYIASRPGILQGFCDTTEARCRYIQMVLLPVLENGLGDQDLADSCITALQTWSQGKPGLAESADSVVVSTLKHVLTDKDSSYSLFYRVTDLYSSFVLEGSEAALSAYVEAFDFLLDTYWKPSVKGAQPMEPDDTEAQKVQAITRNLLQATRAPSKVKNLKSTLCHIADALEGVVGLGSLWNDSKMQYILADKSANDLGELMPAIKGHFDAVEGSREDLVWQCIAIIAKWLGPEFPRTQVLSLASSSDYRFRLLAVQLYDTRNSDERTDAISTLWETLCKDPKLAVREEAFRAGYIVFVKSLMAGDTYYYDVLHVSRRATQAEIKKAYKKQALKWHPDKNPNNREAAERMFKEVAEAYGVLSDPEKKQIYDTYGKKGLERGNAPTNAAPTNNAAGGYHQFDMNDAFSVFEQFFGSRDPWQQFEDLVNGNLQRAMSSGRGGMGSNAWMGTWAVSARTALAFM</sequence>
<dbReference type="InterPro" id="IPR043183">
    <property type="entry name" value="DNJB2/6-like"/>
</dbReference>
<dbReference type="InterPro" id="IPR016024">
    <property type="entry name" value="ARM-type_fold"/>
</dbReference>
<dbReference type="PROSITE" id="PS50076">
    <property type="entry name" value="DNAJ_2"/>
    <property type="match status" value="1"/>
</dbReference>
<feature type="domain" description="J" evidence="3">
    <location>
        <begin position="1637"/>
        <end position="1703"/>
    </location>
</feature>
<dbReference type="InterPro" id="IPR036869">
    <property type="entry name" value="J_dom_sf"/>
</dbReference>
<gene>
    <name evidence="4" type="ORF">FOZ62_016130</name>
</gene>
<dbReference type="EMBL" id="JABANM010007941">
    <property type="protein sequence ID" value="KAF4743448.1"/>
    <property type="molecule type" value="Genomic_DNA"/>
</dbReference>
<dbReference type="Gene3D" id="1.10.287.110">
    <property type="entry name" value="DnaJ domain"/>
    <property type="match status" value="1"/>
</dbReference>
<protein>
    <recommendedName>
        <fullName evidence="3">J domain-containing protein</fullName>
    </recommendedName>
</protein>
<dbReference type="GO" id="GO:0030544">
    <property type="term" value="F:Hsp70 protein binding"/>
    <property type="evidence" value="ECO:0007669"/>
    <property type="project" value="InterPro"/>
</dbReference>
<comment type="caution">
    <text evidence="4">The sequence shown here is derived from an EMBL/GenBank/DDBJ whole genome shotgun (WGS) entry which is preliminary data.</text>
</comment>
<dbReference type="PANTHER" id="PTHR45168:SF3">
    <property type="entry name" value="DNAJ HEAT SHOCK PROTEIN FAMILY (HSP40) MEMBER B2"/>
    <property type="match status" value="1"/>
</dbReference>
<dbReference type="Proteomes" id="UP000574390">
    <property type="component" value="Unassembled WGS sequence"/>
</dbReference>
<feature type="chain" id="PRO_5029442364" description="J domain-containing protein" evidence="2">
    <location>
        <begin position="21"/>
        <end position="1790"/>
    </location>
</feature>
<dbReference type="SMART" id="SM00271">
    <property type="entry name" value="DnaJ"/>
    <property type="match status" value="1"/>
</dbReference>
<feature type="non-terminal residue" evidence="4">
    <location>
        <position position="1"/>
    </location>
</feature>
<dbReference type="CDD" id="cd06257">
    <property type="entry name" value="DnaJ"/>
    <property type="match status" value="1"/>
</dbReference>
<evidence type="ECO:0000313" key="5">
    <source>
        <dbReference type="Proteomes" id="UP000574390"/>
    </source>
</evidence>
<proteinExistence type="predicted"/>
<accession>A0A7J6TDU1</accession>
<name>A0A7J6TDU1_PEROL</name>
<reference evidence="4 5" key="1">
    <citation type="submission" date="2020-04" db="EMBL/GenBank/DDBJ databases">
        <title>Perkinsus olseni comparative genomics.</title>
        <authorList>
            <person name="Bogema D.R."/>
        </authorList>
    </citation>
    <scope>NUCLEOTIDE SEQUENCE [LARGE SCALE GENOMIC DNA]</scope>
    <source>
        <strain evidence="4">ATCC PRA-205</strain>
    </source>
</reference>
<evidence type="ECO:0000256" key="1">
    <source>
        <dbReference type="SAM" id="MobiDB-lite"/>
    </source>
</evidence>
<dbReference type="InterPro" id="IPR001623">
    <property type="entry name" value="DnaJ_domain"/>
</dbReference>
<evidence type="ECO:0000256" key="2">
    <source>
        <dbReference type="SAM" id="SignalP"/>
    </source>
</evidence>
<dbReference type="PANTHER" id="PTHR45168">
    <property type="entry name" value="DNAJ HOMOLOG SUBFAMILY B MEMBER 2"/>
    <property type="match status" value="1"/>
</dbReference>
<feature type="compositionally biased region" description="Polar residues" evidence="1">
    <location>
        <begin position="45"/>
        <end position="56"/>
    </location>
</feature>
<feature type="signal peptide" evidence="2">
    <location>
        <begin position="1"/>
        <end position="20"/>
    </location>
</feature>
<feature type="region of interest" description="Disordered" evidence="1">
    <location>
        <begin position="37"/>
        <end position="63"/>
    </location>
</feature>
<keyword evidence="2" id="KW-0732">Signal</keyword>